<dbReference type="HAMAP" id="MF_01818">
    <property type="entry name" value="RNase_Z_BN"/>
    <property type="match status" value="1"/>
</dbReference>
<evidence type="ECO:0000256" key="4">
    <source>
        <dbReference type="ARBA" id="ARBA00022723"/>
    </source>
</evidence>
<dbReference type="GO" id="GO:0008270">
    <property type="term" value="F:zinc ion binding"/>
    <property type="evidence" value="ECO:0007669"/>
    <property type="project" value="UniProtKB-UniRule"/>
</dbReference>
<feature type="binding site" evidence="8">
    <location>
        <position position="67"/>
    </location>
    <ligand>
        <name>Zn(2+)</name>
        <dbReference type="ChEBI" id="CHEBI:29105"/>
        <label>2</label>
        <note>catalytic</note>
    </ligand>
</feature>
<keyword evidence="4 8" id="KW-0479">Metal-binding</keyword>
<comment type="cofactor">
    <cofactor evidence="8">
        <name>Zn(2+)</name>
        <dbReference type="ChEBI" id="CHEBI:29105"/>
    </cofactor>
    <text evidence="8">Binds 2 Zn(2+) ions.</text>
</comment>
<keyword evidence="10" id="KW-1185">Reference proteome</keyword>
<evidence type="ECO:0000256" key="6">
    <source>
        <dbReference type="ARBA" id="ARBA00022801"/>
    </source>
</evidence>
<evidence type="ECO:0000256" key="8">
    <source>
        <dbReference type="HAMAP-Rule" id="MF_01818"/>
    </source>
</evidence>
<dbReference type="NCBIfam" id="NF000801">
    <property type="entry name" value="PRK00055.1-3"/>
    <property type="match status" value="1"/>
</dbReference>
<keyword evidence="7 8" id="KW-0862">Zinc</keyword>
<comment type="similarity">
    <text evidence="8">Belongs to the RNase Z family.</text>
</comment>
<evidence type="ECO:0000313" key="10">
    <source>
        <dbReference type="Proteomes" id="UP001319104"/>
    </source>
</evidence>
<evidence type="ECO:0000313" key="9">
    <source>
        <dbReference type="EMBL" id="MBS9523170.1"/>
    </source>
</evidence>
<dbReference type="Pfam" id="PF23023">
    <property type="entry name" value="Anti-Pycsar_Apyc1"/>
    <property type="match status" value="1"/>
</dbReference>
<dbReference type="RefSeq" id="WP_213944033.1">
    <property type="nucleotide sequence ID" value="NZ_JAHCMY010000001.1"/>
</dbReference>
<feature type="binding site" evidence="8">
    <location>
        <position position="214"/>
    </location>
    <ligand>
        <name>Zn(2+)</name>
        <dbReference type="ChEBI" id="CHEBI:29105"/>
        <label>1</label>
        <note>catalytic</note>
    </ligand>
</feature>
<keyword evidence="5 8" id="KW-0255">Endonuclease</keyword>
<keyword evidence="3 8" id="KW-0540">Nuclease</keyword>
<dbReference type="Gene3D" id="3.60.15.10">
    <property type="entry name" value="Ribonuclease Z/Hydroxyacylglutathione hydrolase-like"/>
    <property type="match status" value="1"/>
</dbReference>
<feature type="binding site" evidence="8">
    <location>
        <position position="272"/>
    </location>
    <ligand>
        <name>Zn(2+)</name>
        <dbReference type="ChEBI" id="CHEBI:29105"/>
        <label>2</label>
        <note>catalytic</note>
    </ligand>
</feature>
<comment type="subunit">
    <text evidence="1 8">Homodimer.</text>
</comment>
<evidence type="ECO:0000256" key="2">
    <source>
        <dbReference type="ARBA" id="ARBA00022694"/>
    </source>
</evidence>
<gene>
    <name evidence="8" type="primary">rnz</name>
    <name evidence="9" type="ORF">KI659_03980</name>
</gene>
<dbReference type="SUPFAM" id="SSF56281">
    <property type="entry name" value="Metallo-hydrolase/oxidoreductase"/>
    <property type="match status" value="1"/>
</dbReference>
<dbReference type="CDD" id="cd07717">
    <property type="entry name" value="RNaseZ_ZiPD-like_MBL-fold"/>
    <property type="match status" value="1"/>
</dbReference>
<feature type="binding site" evidence="8">
    <location>
        <position position="66"/>
    </location>
    <ligand>
        <name>Zn(2+)</name>
        <dbReference type="ChEBI" id="CHEBI:29105"/>
        <label>2</label>
        <note>catalytic</note>
    </ligand>
</feature>
<dbReference type="PANTHER" id="PTHR46018:SF2">
    <property type="entry name" value="ZINC PHOSPHODIESTERASE ELAC PROTEIN 1"/>
    <property type="match status" value="1"/>
</dbReference>
<dbReference type="GO" id="GO:0042781">
    <property type="term" value="F:3'-tRNA processing endoribonuclease activity"/>
    <property type="evidence" value="ECO:0007669"/>
    <property type="project" value="UniProtKB-UniRule"/>
</dbReference>
<dbReference type="EMBL" id="JAHCMY010000001">
    <property type="protein sequence ID" value="MBS9523170.1"/>
    <property type="molecule type" value="Genomic_DNA"/>
</dbReference>
<protein>
    <recommendedName>
        <fullName evidence="8">Ribonuclease Z</fullName>
        <shortName evidence="8">RNase Z</shortName>
        <ecNumber evidence="8">3.1.26.11</ecNumber>
    </recommendedName>
    <alternativeName>
        <fullName evidence="8">tRNA 3 endonuclease</fullName>
    </alternativeName>
    <alternativeName>
        <fullName evidence="8">tRNase Z</fullName>
    </alternativeName>
</protein>
<name>A0AAP2CIG4_9BACT</name>
<comment type="function">
    <text evidence="8">Zinc phosphodiesterase, which displays some tRNA 3'-processing endonuclease activity. Probably involved in tRNA maturation, by removing a 3'-trailer from precursor tRNA.</text>
</comment>
<dbReference type="Proteomes" id="UP001319104">
    <property type="component" value="Unassembled WGS sequence"/>
</dbReference>
<feature type="active site" description="Proton acceptor" evidence="8">
    <location>
        <position position="66"/>
    </location>
</feature>
<dbReference type="EC" id="3.1.26.11" evidence="8"/>
<keyword evidence="6 8" id="KW-0378">Hydrolase</keyword>
<dbReference type="PANTHER" id="PTHR46018">
    <property type="entry name" value="ZINC PHOSPHODIESTERASE ELAC PROTEIN 1"/>
    <property type="match status" value="1"/>
</dbReference>
<dbReference type="AlphaFoldDB" id="A0AAP2CIG4"/>
<comment type="caution">
    <text evidence="9">The sequence shown here is derived from an EMBL/GenBank/DDBJ whole genome shotgun (WGS) entry which is preliminary data.</text>
</comment>
<reference evidence="9 10" key="1">
    <citation type="submission" date="2021-05" db="EMBL/GenBank/DDBJ databases">
        <authorList>
            <person name="Zhang Z.D."/>
            <person name="Osman G."/>
        </authorList>
    </citation>
    <scope>NUCLEOTIDE SEQUENCE [LARGE SCALE GENOMIC DNA]</scope>
    <source>
        <strain evidence="9 10">KCTC 32217</strain>
    </source>
</reference>
<feature type="binding site" evidence="8">
    <location>
        <position position="64"/>
    </location>
    <ligand>
        <name>Zn(2+)</name>
        <dbReference type="ChEBI" id="CHEBI:29105"/>
        <label>1</label>
        <note>catalytic</note>
    </ligand>
</feature>
<keyword evidence="2 8" id="KW-0819">tRNA processing</keyword>
<evidence type="ECO:0000256" key="3">
    <source>
        <dbReference type="ARBA" id="ARBA00022722"/>
    </source>
</evidence>
<sequence length="311" mass="35628">MDFHVTILGSNSAAPAHDRNQTSQIVTIGRVSVLVDCGEGTQIQFRKFGVKTSRIEYILISHLHGDHYLGLMGILSTFHLNKRTKPLTVFGPKGLDEIITVQLKYGNIKLNYPLNFVLINPKEKTKLIDHKFFEVYSFPTKHRVPCTGFFFAEKPKPRNLRKEMLFKHKLNLEAINNLKAGRDVFDEESGELLYSLEDFTYPPAHTRSYAYSADTIYDPDLIPNFESVDLLYHESTFMESEKERAHETFHSTASQAASIAKQANAKKLLLGHYSVRYKELDGLLMEAQEVFPNTELSIEGKTHILEEWKPY</sequence>
<feature type="binding site" evidence="8">
    <location>
        <position position="62"/>
    </location>
    <ligand>
        <name>Zn(2+)</name>
        <dbReference type="ChEBI" id="CHEBI:29105"/>
        <label>1</label>
        <note>catalytic</note>
    </ligand>
</feature>
<proteinExistence type="inferred from homology"/>
<evidence type="ECO:0000256" key="5">
    <source>
        <dbReference type="ARBA" id="ARBA00022759"/>
    </source>
</evidence>
<organism evidence="9 10">
    <name type="scientific">Litoribacter ruber</name>
    <dbReference type="NCBI Taxonomy" id="702568"/>
    <lineage>
        <taxon>Bacteria</taxon>
        <taxon>Pseudomonadati</taxon>
        <taxon>Bacteroidota</taxon>
        <taxon>Cytophagia</taxon>
        <taxon>Cytophagales</taxon>
        <taxon>Cyclobacteriaceae</taxon>
        <taxon>Litoribacter</taxon>
    </lineage>
</organism>
<feature type="binding site" evidence="8">
    <location>
        <position position="142"/>
    </location>
    <ligand>
        <name>Zn(2+)</name>
        <dbReference type="ChEBI" id="CHEBI:29105"/>
        <label>1</label>
        <note>catalytic</note>
    </ligand>
</feature>
<dbReference type="InterPro" id="IPR036866">
    <property type="entry name" value="RibonucZ/Hydroxyglut_hydro"/>
</dbReference>
<feature type="binding site" evidence="8">
    <location>
        <position position="214"/>
    </location>
    <ligand>
        <name>Zn(2+)</name>
        <dbReference type="ChEBI" id="CHEBI:29105"/>
        <label>2</label>
        <note>catalytic</note>
    </ligand>
</feature>
<comment type="catalytic activity">
    <reaction evidence="8">
        <text>Endonucleolytic cleavage of RNA, removing extra 3' nucleotides from tRNA precursor, generating 3' termini of tRNAs. A 3'-hydroxy group is left at the tRNA terminus and a 5'-phosphoryl group is left at the trailer molecule.</text>
        <dbReference type="EC" id="3.1.26.11"/>
    </reaction>
</comment>
<accession>A0AAP2CIG4</accession>
<dbReference type="InterPro" id="IPR013471">
    <property type="entry name" value="RNase_Z/BN"/>
</dbReference>
<evidence type="ECO:0000256" key="1">
    <source>
        <dbReference type="ARBA" id="ARBA00011738"/>
    </source>
</evidence>
<evidence type="ECO:0000256" key="7">
    <source>
        <dbReference type="ARBA" id="ARBA00022833"/>
    </source>
</evidence>